<dbReference type="STRING" id="199441.BkAM31D_12650"/>
<keyword evidence="2" id="KW-1185">Reference proteome</keyword>
<accession>A0A1X9MDI4</accession>
<evidence type="ECO:0000313" key="1">
    <source>
        <dbReference type="EMBL" id="ARK30610.1"/>
    </source>
</evidence>
<dbReference type="RefSeq" id="WP_066149250.1">
    <property type="nucleotide sequence ID" value="NZ_CP020814.1"/>
</dbReference>
<sequence>MTFELGTEYKIAHVMPGVFNSADTLTIVRQSGDIVQFTLGNGKGRGAMPVDHLKYLLNKNELTVNKRSLLNHDDTNEKIG</sequence>
<reference evidence="1 2" key="1">
    <citation type="submission" date="2017-04" db="EMBL/GenBank/DDBJ databases">
        <title>Bacillus krulwichiae AM31D Genome sequencing and assembly.</title>
        <authorList>
            <person name="Krulwich T.A."/>
            <person name="Anastor L."/>
            <person name="Ehrlich R."/>
            <person name="Ehrlich G.D."/>
            <person name="Janto B."/>
        </authorList>
    </citation>
    <scope>NUCLEOTIDE SEQUENCE [LARGE SCALE GENOMIC DNA]</scope>
    <source>
        <strain evidence="1 2">AM31D</strain>
    </source>
</reference>
<gene>
    <name evidence="1" type="ORF">BkAM31D_12650</name>
</gene>
<dbReference type="KEGG" id="bkw:BkAM31D_12650"/>
<dbReference type="Proteomes" id="UP000193006">
    <property type="component" value="Chromosome"/>
</dbReference>
<protein>
    <submittedName>
        <fullName evidence="1">Uncharacterized protein</fullName>
    </submittedName>
</protein>
<dbReference type="AlphaFoldDB" id="A0A1X9MDI4"/>
<dbReference type="EMBL" id="CP020814">
    <property type="protein sequence ID" value="ARK30610.1"/>
    <property type="molecule type" value="Genomic_DNA"/>
</dbReference>
<organism evidence="1 2">
    <name type="scientific">Halalkalibacter krulwichiae</name>
    <dbReference type="NCBI Taxonomy" id="199441"/>
    <lineage>
        <taxon>Bacteria</taxon>
        <taxon>Bacillati</taxon>
        <taxon>Bacillota</taxon>
        <taxon>Bacilli</taxon>
        <taxon>Bacillales</taxon>
        <taxon>Bacillaceae</taxon>
        <taxon>Halalkalibacter</taxon>
    </lineage>
</organism>
<name>A0A1X9MDI4_9BACI</name>
<evidence type="ECO:0000313" key="2">
    <source>
        <dbReference type="Proteomes" id="UP000193006"/>
    </source>
</evidence>
<proteinExistence type="predicted"/>